<dbReference type="Proteomes" id="UP000646548">
    <property type="component" value="Unassembled WGS sequence"/>
</dbReference>
<dbReference type="GO" id="GO:0030864">
    <property type="term" value="C:cortical actin cytoskeleton"/>
    <property type="evidence" value="ECO:0007669"/>
    <property type="project" value="TreeGrafter"/>
</dbReference>
<feature type="region of interest" description="Disordered" evidence="2">
    <location>
        <begin position="1"/>
        <end position="96"/>
    </location>
</feature>
<evidence type="ECO:0000256" key="2">
    <source>
        <dbReference type="SAM" id="MobiDB-lite"/>
    </source>
</evidence>
<feature type="compositionally biased region" description="Basic and acidic residues" evidence="2">
    <location>
        <begin position="113"/>
        <end position="129"/>
    </location>
</feature>
<dbReference type="PROSITE" id="PS51306">
    <property type="entry name" value="ASD1"/>
    <property type="match status" value="1"/>
</dbReference>
<evidence type="ECO:0000259" key="3">
    <source>
        <dbReference type="PROSITE" id="PS51306"/>
    </source>
</evidence>
<proteinExistence type="predicted"/>
<dbReference type="PANTHER" id="PTHR15012:SF8">
    <property type="entry name" value="PROTEIN SHROOM2"/>
    <property type="match status" value="1"/>
</dbReference>
<protein>
    <submittedName>
        <fullName evidence="4">Protein Shroom2</fullName>
    </submittedName>
</protein>
<organism evidence="4 5">
    <name type="scientific">Oryzias melastigma</name>
    <name type="common">Marine medaka</name>
    <dbReference type="NCBI Taxonomy" id="30732"/>
    <lineage>
        <taxon>Eukaryota</taxon>
        <taxon>Metazoa</taxon>
        <taxon>Chordata</taxon>
        <taxon>Craniata</taxon>
        <taxon>Vertebrata</taxon>
        <taxon>Euteleostomi</taxon>
        <taxon>Actinopterygii</taxon>
        <taxon>Neopterygii</taxon>
        <taxon>Teleostei</taxon>
        <taxon>Neoteleostei</taxon>
        <taxon>Acanthomorphata</taxon>
        <taxon>Ovalentaria</taxon>
        <taxon>Atherinomorphae</taxon>
        <taxon>Beloniformes</taxon>
        <taxon>Adrianichthyidae</taxon>
        <taxon>Oryziinae</taxon>
        <taxon>Oryzias</taxon>
    </lineage>
</organism>
<name>A0A834BJV4_ORYME</name>
<evidence type="ECO:0000256" key="1">
    <source>
        <dbReference type="PROSITE-ProRule" id="PRU00637"/>
    </source>
</evidence>
<dbReference type="EMBL" id="WKFB01001179">
    <property type="protein sequence ID" value="KAF6715027.1"/>
    <property type="molecule type" value="Genomic_DNA"/>
</dbReference>
<gene>
    <name evidence="4" type="ORF">FQA47_021126</name>
</gene>
<evidence type="ECO:0000313" key="5">
    <source>
        <dbReference type="Proteomes" id="UP000646548"/>
    </source>
</evidence>
<dbReference type="PANTHER" id="PTHR15012">
    <property type="entry name" value="APICAL PROTEIN/SHROOM-RELATED"/>
    <property type="match status" value="1"/>
</dbReference>
<dbReference type="InterPro" id="IPR027685">
    <property type="entry name" value="Shroom_fam"/>
</dbReference>
<dbReference type="AlphaFoldDB" id="A0A834BJV4"/>
<dbReference type="GO" id="GO:0043296">
    <property type="term" value="C:apical junction complex"/>
    <property type="evidence" value="ECO:0007669"/>
    <property type="project" value="TreeGrafter"/>
</dbReference>
<comment type="caution">
    <text evidence="4">The sequence shown here is derived from an EMBL/GenBank/DDBJ whole genome shotgun (WGS) entry which is preliminary data.</text>
</comment>
<dbReference type="GO" id="GO:0007015">
    <property type="term" value="P:actin filament organization"/>
    <property type="evidence" value="ECO:0007669"/>
    <property type="project" value="TreeGrafter"/>
</dbReference>
<feature type="domain" description="ASD1" evidence="3">
    <location>
        <begin position="99"/>
        <end position="172"/>
    </location>
</feature>
<dbReference type="GO" id="GO:0005912">
    <property type="term" value="C:adherens junction"/>
    <property type="evidence" value="ECO:0007669"/>
    <property type="project" value="TreeGrafter"/>
</dbReference>
<dbReference type="GO" id="GO:0016324">
    <property type="term" value="C:apical plasma membrane"/>
    <property type="evidence" value="ECO:0007669"/>
    <property type="project" value="TreeGrafter"/>
</dbReference>
<evidence type="ECO:0000313" key="4">
    <source>
        <dbReference type="EMBL" id="KAF6715027.1"/>
    </source>
</evidence>
<reference evidence="4" key="1">
    <citation type="journal article" name="BMC Genomics">
        <title>Long-read sequencing and de novo genome assembly of marine medaka (Oryzias melastigma).</title>
        <authorList>
            <person name="Liang P."/>
            <person name="Saqib H.S.A."/>
            <person name="Ni X."/>
            <person name="Shen Y."/>
        </authorList>
    </citation>
    <scope>NUCLEOTIDE SEQUENCE</scope>
    <source>
        <strain evidence="4">Bigg-433</strain>
    </source>
</reference>
<dbReference type="GO" id="GO:0051015">
    <property type="term" value="F:actin filament binding"/>
    <property type="evidence" value="ECO:0007669"/>
    <property type="project" value="InterPro"/>
</dbReference>
<accession>A0A834BJV4</accession>
<keyword evidence="1" id="KW-0009">Actin-binding</keyword>
<feature type="compositionally biased region" description="Basic and acidic residues" evidence="2">
    <location>
        <begin position="63"/>
        <end position="80"/>
    </location>
</feature>
<feature type="region of interest" description="Disordered" evidence="2">
    <location>
        <begin position="108"/>
        <end position="172"/>
    </location>
</feature>
<feature type="compositionally biased region" description="Polar residues" evidence="2">
    <location>
        <begin position="26"/>
        <end position="42"/>
    </location>
</feature>
<sequence>MLHSLSVCAAGRQDHAPGASSEEALESQQVMRSNRFATTLRNEIQMRKAKMQKSRSAAALPDTEVKTERESQRDPDEWRSARSSASAEGAFSNTYKDHLKEAQAKVLKATSFRRRDLEPVPLELSKEANHPSSSHKNVDPVLNQPGTSNSGLSGGQVPPHWWPETFHCRAEG</sequence>
<dbReference type="Pfam" id="PF08688">
    <property type="entry name" value="ASD1"/>
    <property type="match status" value="1"/>
</dbReference>
<dbReference type="InterPro" id="IPR014800">
    <property type="entry name" value="ASD1_dom"/>
</dbReference>